<accession>A0ABW0K770</accession>
<sequence>MSKLKEFLQNENGSASIMVISLIALILCISLMVVAVDYPMMVTKVKRIKHQLNSAVHAASLSINEQRLADGFLELDTTTAGINAKDMFFKYLRLSMRLDTTNKALSESYLPTGDDVIVHELVYVDTSNGLVKNLKGGSTTCSYIAGKVTCNLVLNSSTPKPITRKVDEIVVGPSVVAVIQAYHKGIGLLGSEPLVISAVQEVEFRKK</sequence>
<dbReference type="RefSeq" id="WP_377524711.1">
    <property type="nucleotide sequence ID" value="NZ_JBHSMJ010000017.1"/>
</dbReference>
<evidence type="ECO:0008006" key="4">
    <source>
        <dbReference type="Google" id="ProtNLM"/>
    </source>
</evidence>
<feature type="transmembrane region" description="Helical" evidence="1">
    <location>
        <begin position="15"/>
        <end position="38"/>
    </location>
</feature>
<evidence type="ECO:0000313" key="2">
    <source>
        <dbReference type="EMBL" id="MFC5449105.1"/>
    </source>
</evidence>
<keyword evidence="1" id="KW-0812">Transmembrane</keyword>
<keyword evidence="3" id="KW-1185">Reference proteome</keyword>
<evidence type="ECO:0000313" key="3">
    <source>
        <dbReference type="Proteomes" id="UP001596044"/>
    </source>
</evidence>
<evidence type="ECO:0000256" key="1">
    <source>
        <dbReference type="SAM" id="Phobius"/>
    </source>
</evidence>
<dbReference type="EMBL" id="JBHSMJ010000017">
    <property type="protein sequence ID" value="MFC5449105.1"/>
    <property type="molecule type" value="Genomic_DNA"/>
</dbReference>
<protein>
    <recommendedName>
        <fullName evidence="4">Flp pilus-assembly TadG-like N-terminal domain-containing protein</fullName>
    </recommendedName>
</protein>
<dbReference type="Proteomes" id="UP001596044">
    <property type="component" value="Unassembled WGS sequence"/>
</dbReference>
<keyword evidence="1" id="KW-0472">Membrane</keyword>
<proteinExistence type="predicted"/>
<name>A0ABW0K770_9BACL</name>
<reference evidence="3" key="1">
    <citation type="journal article" date="2019" name="Int. J. Syst. Evol. Microbiol.">
        <title>The Global Catalogue of Microorganisms (GCM) 10K type strain sequencing project: providing services to taxonomists for standard genome sequencing and annotation.</title>
        <authorList>
            <consortium name="The Broad Institute Genomics Platform"/>
            <consortium name="The Broad Institute Genome Sequencing Center for Infectious Disease"/>
            <person name="Wu L."/>
            <person name="Ma J."/>
        </authorList>
    </citation>
    <scope>NUCLEOTIDE SEQUENCE [LARGE SCALE GENOMIC DNA]</scope>
    <source>
        <strain evidence="3">KACC 11904</strain>
    </source>
</reference>
<gene>
    <name evidence="2" type="ORF">ACFPOG_12605</name>
</gene>
<keyword evidence="1" id="KW-1133">Transmembrane helix</keyword>
<organism evidence="2 3">
    <name type="scientific">Paenibacillus aestuarii</name>
    <dbReference type="NCBI Taxonomy" id="516965"/>
    <lineage>
        <taxon>Bacteria</taxon>
        <taxon>Bacillati</taxon>
        <taxon>Bacillota</taxon>
        <taxon>Bacilli</taxon>
        <taxon>Bacillales</taxon>
        <taxon>Paenibacillaceae</taxon>
        <taxon>Paenibacillus</taxon>
    </lineage>
</organism>
<comment type="caution">
    <text evidence="2">The sequence shown here is derived from an EMBL/GenBank/DDBJ whole genome shotgun (WGS) entry which is preliminary data.</text>
</comment>